<dbReference type="GO" id="GO:0099618">
    <property type="term" value="F:UDP-glucuronate dehydrogenase activity"/>
    <property type="evidence" value="ECO:0007669"/>
    <property type="project" value="UniProtKB-EC"/>
</dbReference>
<dbReference type="InterPro" id="IPR011034">
    <property type="entry name" value="Formyl_transferase-like_C_sf"/>
</dbReference>
<feature type="domain" description="Formyl transferase C-terminal" evidence="2">
    <location>
        <begin position="209"/>
        <end position="291"/>
    </location>
</feature>
<evidence type="ECO:0000259" key="2">
    <source>
        <dbReference type="Pfam" id="PF02911"/>
    </source>
</evidence>
<dbReference type="InterPro" id="IPR002376">
    <property type="entry name" value="Formyl_transf_N"/>
</dbReference>
<proteinExistence type="predicted"/>
<dbReference type="GO" id="GO:0005829">
    <property type="term" value="C:cytosol"/>
    <property type="evidence" value="ECO:0007669"/>
    <property type="project" value="TreeGrafter"/>
</dbReference>
<dbReference type="InterPro" id="IPR005793">
    <property type="entry name" value="Formyl_trans_C"/>
</dbReference>
<dbReference type="PANTHER" id="PTHR11138:SF5">
    <property type="entry name" value="METHIONYL-TRNA FORMYLTRANSFERASE, MITOCHONDRIAL"/>
    <property type="match status" value="1"/>
</dbReference>
<reference evidence="3" key="1">
    <citation type="journal article" date="2014" name="Genome Biol. Evol.">
        <title>Pangenome evidence for extensive interdomain horizontal transfer affecting lineage core and shell genes in uncultured planktonic thaumarchaeota and euryarchaeota.</title>
        <authorList>
            <person name="Deschamps P."/>
            <person name="Zivanovic Y."/>
            <person name="Moreira D."/>
            <person name="Rodriguez-Valera F."/>
            <person name="Lopez-Garcia P."/>
        </authorList>
    </citation>
    <scope>NUCLEOTIDE SEQUENCE</scope>
</reference>
<keyword evidence="3" id="KW-0560">Oxidoreductase</keyword>
<dbReference type="EC" id="1.1.1.305" evidence="3"/>
<dbReference type="Gene3D" id="3.40.50.12230">
    <property type="match status" value="1"/>
</dbReference>
<protein>
    <submittedName>
        <fullName evidence="3">Bifunctional UDP-glucuronic acid decarboxylase/UDP-4-amino-4-deoxy-L-arabinose formyltransferase (ArnA, pmrI)</fullName>
        <ecNumber evidence="3">1.1.1.305</ecNumber>
    </submittedName>
</protein>
<name>A0A075HVE9_9ARCH</name>
<dbReference type="SUPFAM" id="SSF50486">
    <property type="entry name" value="FMT C-terminal domain-like"/>
    <property type="match status" value="1"/>
</dbReference>
<dbReference type="GO" id="GO:0004479">
    <property type="term" value="F:methionyl-tRNA formyltransferase activity"/>
    <property type="evidence" value="ECO:0007669"/>
    <property type="project" value="TreeGrafter"/>
</dbReference>
<dbReference type="PANTHER" id="PTHR11138">
    <property type="entry name" value="METHIONYL-TRNA FORMYLTRANSFERASE"/>
    <property type="match status" value="1"/>
</dbReference>
<evidence type="ECO:0000313" key="3">
    <source>
        <dbReference type="EMBL" id="AIF20321.1"/>
    </source>
</evidence>
<sequence length="305" mass="34872">MDQKIVVCGCTDFGYEIVDFLLTNGVNISHLVSLSPEQAIQYKVSGYKSFEPLSTKYGIPIYYPKLYSMKETDSDFFEKEKFDLLLVCGWQRLIPDKILETIKICGIGSHGSSELLPKGRGRSPVNWSIIEGKKQFILQLFILTPEIDDGDIVYHETFDINEWDTCKTIYYKTSIVMKRSLLKLIPSIFSNNFSRIPQSGEPSFYPKRTPEDGLIDWNKPLKEIHDFVKALTKPYPGAFSFIDKQKIMIWEAQPFDRKITFSDAKLGEIVEKFSTGDFVVKCSDGTLLITDYEGVINKGEFLSKL</sequence>
<gene>
    <name evidence="3" type="primary">arnA</name>
    <name evidence="3" type="synonym">pmrI</name>
</gene>
<dbReference type="InterPro" id="IPR036477">
    <property type="entry name" value="Formyl_transf_N_sf"/>
</dbReference>
<dbReference type="EMBL" id="KF901161">
    <property type="protein sequence ID" value="AIF20321.1"/>
    <property type="molecule type" value="Genomic_DNA"/>
</dbReference>
<evidence type="ECO:0000259" key="1">
    <source>
        <dbReference type="Pfam" id="PF00551"/>
    </source>
</evidence>
<dbReference type="AlphaFoldDB" id="A0A075HVE9"/>
<dbReference type="CDD" id="cd08702">
    <property type="entry name" value="Arna_FMT_C"/>
    <property type="match status" value="1"/>
</dbReference>
<dbReference type="SUPFAM" id="SSF53328">
    <property type="entry name" value="Formyltransferase"/>
    <property type="match status" value="1"/>
</dbReference>
<dbReference type="Pfam" id="PF02911">
    <property type="entry name" value="Formyl_trans_C"/>
    <property type="match status" value="1"/>
</dbReference>
<dbReference type="Pfam" id="PF00551">
    <property type="entry name" value="Formyl_trans_N"/>
    <property type="match status" value="1"/>
</dbReference>
<accession>A0A075HVE9</accession>
<organism evidence="3">
    <name type="scientific">uncultured marine thaumarchaeote KM3_89_C12</name>
    <dbReference type="NCBI Taxonomy" id="1456339"/>
    <lineage>
        <taxon>Archaea</taxon>
        <taxon>Nitrososphaerota</taxon>
        <taxon>environmental samples</taxon>
    </lineage>
</organism>
<keyword evidence="3" id="KW-0808">Transferase</keyword>
<feature type="domain" description="Formyl transferase N-terminal" evidence="1">
    <location>
        <begin position="5"/>
        <end position="175"/>
    </location>
</feature>